<keyword evidence="2" id="KW-1185">Reference proteome</keyword>
<dbReference type="PRINTS" id="PR01490">
    <property type="entry name" value="RTXTOXIND"/>
</dbReference>
<name>A0A9X3UDI1_9HYPH</name>
<comment type="caution">
    <text evidence="1">The sequence shown here is derived from an EMBL/GenBank/DDBJ whole genome shotgun (WGS) entry which is preliminary data.</text>
</comment>
<gene>
    <name evidence="1" type="ORF">OQ273_01400</name>
</gene>
<dbReference type="Proteomes" id="UP001151234">
    <property type="component" value="Unassembled WGS sequence"/>
</dbReference>
<protein>
    <submittedName>
        <fullName evidence="1">Uncharacterized protein</fullName>
    </submittedName>
</protein>
<evidence type="ECO:0000313" key="1">
    <source>
        <dbReference type="EMBL" id="MDA5397213.1"/>
    </source>
</evidence>
<sequence>MVSAETSRYELTVAAFFTARLKLQPGEEEKASGNILLPGTPVEAPITTDDRTILSYLVKPIQDQIARALREE</sequence>
<reference evidence="1" key="1">
    <citation type="submission" date="2022-11" db="EMBL/GenBank/DDBJ databases">
        <title>Draft genome sequence of Hoeflea poritis E7-10 and Hoeflea prorocentri PM5-8, separated from scleractinian coral Porites lutea and marine dinoflagellate.</title>
        <authorList>
            <person name="Zhang G."/>
            <person name="Wei Q."/>
            <person name="Cai L."/>
        </authorList>
    </citation>
    <scope>NUCLEOTIDE SEQUENCE</scope>
    <source>
        <strain evidence="1">PM5-8</strain>
    </source>
</reference>
<accession>A0A9X3UDI1</accession>
<evidence type="ECO:0000313" key="2">
    <source>
        <dbReference type="Proteomes" id="UP001151234"/>
    </source>
</evidence>
<dbReference type="RefSeq" id="WP_267988679.1">
    <property type="nucleotide sequence ID" value="NZ_JAPJZI010000001.1"/>
</dbReference>
<dbReference type="AlphaFoldDB" id="A0A9X3UDI1"/>
<organism evidence="1 2">
    <name type="scientific">Hoeflea prorocentri</name>
    <dbReference type="NCBI Taxonomy" id="1922333"/>
    <lineage>
        <taxon>Bacteria</taxon>
        <taxon>Pseudomonadati</taxon>
        <taxon>Pseudomonadota</taxon>
        <taxon>Alphaproteobacteria</taxon>
        <taxon>Hyphomicrobiales</taxon>
        <taxon>Rhizobiaceae</taxon>
        <taxon>Hoeflea</taxon>
    </lineage>
</organism>
<proteinExistence type="predicted"/>
<dbReference type="EMBL" id="JAPJZI010000001">
    <property type="protein sequence ID" value="MDA5397213.1"/>
    <property type="molecule type" value="Genomic_DNA"/>
</dbReference>